<proteinExistence type="predicted"/>
<organism evidence="4 5">
    <name type="scientific">Geodia barretti</name>
    <name type="common">Barrett's horny sponge</name>
    <dbReference type="NCBI Taxonomy" id="519541"/>
    <lineage>
        <taxon>Eukaryota</taxon>
        <taxon>Metazoa</taxon>
        <taxon>Porifera</taxon>
        <taxon>Demospongiae</taxon>
        <taxon>Heteroscleromorpha</taxon>
        <taxon>Tetractinellida</taxon>
        <taxon>Astrophorina</taxon>
        <taxon>Geodiidae</taxon>
        <taxon>Geodia</taxon>
    </lineage>
</organism>
<dbReference type="Proteomes" id="UP001174909">
    <property type="component" value="Unassembled WGS sequence"/>
</dbReference>
<feature type="repeat" description="WD" evidence="3">
    <location>
        <begin position="11"/>
        <end position="32"/>
    </location>
</feature>
<dbReference type="PROSITE" id="PS50294">
    <property type="entry name" value="WD_REPEATS_REGION"/>
    <property type="match status" value="1"/>
</dbReference>
<dbReference type="InterPro" id="IPR015943">
    <property type="entry name" value="WD40/YVTN_repeat-like_dom_sf"/>
</dbReference>
<dbReference type="PROSITE" id="PS50082">
    <property type="entry name" value="WD_REPEATS_2"/>
    <property type="match status" value="3"/>
</dbReference>
<comment type="caution">
    <text evidence="4">The sequence shown here is derived from an EMBL/GenBank/DDBJ whole genome shotgun (WGS) entry which is preliminary data.</text>
</comment>
<dbReference type="InterPro" id="IPR020472">
    <property type="entry name" value="WD40_PAC1"/>
</dbReference>
<dbReference type="PANTHER" id="PTHR19848:SF8">
    <property type="entry name" value="F-BOX AND WD REPEAT DOMAIN CONTAINING 7"/>
    <property type="match status" value="1"/>
</dbReference>
<dbReference type="AlphaFoldDB" id="A0AA35SMI1"/>
<evidence type="ECO:0000313" key="4">
    <source>
        <dbReference type="EMBL" id="CAI8032825.1"/>
    </source>
</evidence>
<dbReference type="EMBL" id="CASHTH010002633">
    <property type="protein sequence ID" value="CAI8032825.1"/>
    <property type="molecule type" value="Genomic_DNA"/>
</dbReference>
<feature type="repeat" description="WD" evidence="3">
    <location>
        <begin position="33"/>
        <end position="63"/>
    </location>
</feature>
<dbReference type="Gene3D" id="2.130.10.10">
    <property type="entry name" value="YVTN repeat-like/Quinoprotein amine dehydrogenase"/>
    <property type="match status" value="1"/>
</dbReference>
<keyword evidence="1 3" id="KW-0853">WD repeat</keyword>
<dbReference type="InterPro" id="IPR036322">
    <property type="entry name" value="WD40_repeat_dom_sf"/>
</dbReference>
<feature type="repeat" description="WD" evidence="3">
    <location>
        <begin position="72"/>
        <end position="111"/>
    </location>
</feature>
<evidence type="ECO:0000256" key="1">
    <source>
        <dbReference type="ARBA" id="ARBA00022574"/>
    </source>
</evidence>
<dbReference type="SMART" id="SM00320">
    <property type="entry name" value="WD40"/>
    <property type="match status" value="2"/>
</dbReference>
<accession>A0AA35SMI1</accession>
<gene>
    <name evidence="4" type="ORF">GBAR_LOCUS18534</name>
</gene>
<keyword evidence="2" id="KW-0677">Repeat</keyword>
<dbReference type="SUPFAM" id="SSF50978">
    <property type="entry name" value="WD40 repeat-like"/>
    <property type="match status" value="1"/>
</dbReference>
<sequence length="146" mass="16303">MREGGMRRRAVSGGGDGLVKLWDLQDGRELLSMAGHTAEVVCVQFNSSVMVSGSTDSKIRVWNYQGRCQWVLEDHIGVVRCLCLRGDRLVSGGDRKRIVVWDVKNGEKLHAVHRQQSLLHRMLVTDTKIITASPDSPGTISIISYW</sequence>
<dbReference type="PRINTS" id="PR00320">
    <property type="entry name" value="GPROTEINBRPT"/>
</dbReference>
<evidence type="ECO:0000256" key="3">
    <source>
        <dbReference type="PROSITE-ProRule" id="PRU00221"/>
    </source>
</evidence>
<keyword evidence="5" id="KW-1185">Reference proteome</keyword>
<evidence type="ECO:0000313" key="5">
    <source>
        <dbReference type="Proteomes" id="UP001174909"/>
    </source>
</evidence>
<evidence type="ECO:0000256" key="2">
    <source>
        <dbReference type="ARBA" id="ARBA00022737"/>
    </source>
</evidence>
<dbReference type="InterPro" id="IPR019775">
    <property type="entry name" value="WD40_repeat_CS"/>
</dbReference>
<dbReference type="Pfam" id="PF00400">
    <property type="entry name" value="WD40"/>
    <property type="match status" value="2"/>
</dbReference>
<name>A0AA35SMI1_GEOBA</name>
<dbReference type="InterPro" id="IPR001680">
    <property type="entry name" value="WD40_rpt"/>
</dbReference>
<dbReference type="PROSITE" id="PS00678">
    <property type="entry name" value="WD_REPEATS_1"/>
    <property type="match status" value="1"/>
</dbReference>
<protein>
    <submittedName>
        <fullName evidence="4">F-box/WD repeat-containing protein 7</fullName>
    </submittedName>
</protein>
<reference evidence="4" key="1">
    <citation type="submission" date="2023-03" db="EMBL/GenBank/DDBJ databases">
        <authorList>
            <person name="Steffen K."/>
            <person name="Cardenas P."/>
        </authorList>
    </citation>
    <scope>NUCLEOTIDE SEQUENCE</scope>
</reference>
<dbReference type="PANTHER" id="PTHR19848">
    <property type="entry name" value="WD40 REPEAT PROTEIN"/>
    <property type="match status" value="1"/>
</dbReference>